<name>A0A1Q5PJ55_9ACTO</name>
<reference evidence="3" key="1">
    <citation type="submission" date="2016-11" db="EMBL/GenBank/DDBJ databases">
        <title>Actinomyces gypaetusis sp. nov. isolated from Gypaetus barbatus in Qinghai Tibet Plateau China.</title>
        <authorList>
            <person name="Meng X."/>
        </authorList>
    </citation>
    <scope>NUCLEOTIDE SEQUENCE [LARGE SCALE GENOMIC DNA]</scope>
    <source>
        <strain evidence="3">DSM 15383</strain>
    </source>
</reference>
<evidence type="ECO:0000313" key="3">
    <source>
        <dbReference type="Proteomes" id="UP000186465"/>
    </source>
</evidence>
<accession>A0A1Q5PJ55</accession>
<dbReference type="AlphaFoldDB" id="A0A1Q5PJ55"/>
<evidence type="ECO:0000256" key="1">
    <source>
        <dbReference type="SAM" id="Phobius"/>
    </source>
</evidence>
<comment type="caution">
    <text evidence="2">The sequence shown here is derived from an EMBL/GenBank/DDBJ whole genome shotgun (WGS) entry which is preliminary data.</text>
</comment>
<proteinExistence type="predicted"/>
<keyword evidence="1" id="KW-0472">Membrane</keyword>
<dbReference type="STRING" id="156892.BM477_07960"/>
<dbReference type="Proteomes" id="UP000186465">
    <property type="component" value="Unassembled WGS sequence"/>
</dbReference>
<sequence length="135" mass="14942">MRRFIALVLLAVGLLLQLLAMYRLLLVISGTEGSSWLMPALFAVGFFALSVPVLMLGSLLLRRTRKIADMSAAEITDSLEAIAPVAQEMGMTEAELKLEVQEITIEEIRKDSDLTGEQNGGRVIEYNPRRGFFGR</sequence>
<organism evidence="2 3">
    <name type="scientific">Boudabousia marimammalium</name>
    <dbReference type="NCBI Taxonomy" id="156892"/>
    <lineage>
        <taxon>Bacteria</taxon>
        <taxon>Bacillati</taxon>
        <taxon>Actinomycetota</taxon>
        <taxon>Actinomycetes</taxon>
        <taxon>Actinomycetales</taxon>
        <taxon>Actinomycetaceae</taxon>
        <taxon>Boudabousia</taxon>
    </lineage>
</organism>
<dbReference type="RefSeq" id="WP_075362165.1">
    <property type="nucleotide sequence ID" value="NZ_MPDM01000014.1"/>
</dbReference>
<keyword evidence="3" id="KW-1185">Reference proteome</keyword>
<dbReference type="EMBL" id="MPDM01000014">
    <property type="protein sequence ID" value="OKL45881.1"/>
    <property type="molecule type" value="Genomic_DNA"/>
</dbReference>
<keyword evidence="1" id="KW-0812">Transmembrane</keyword>
<protein>
    <submittedName>
        <fullName evidence="2">Uncharacterized protein</fullName>
    </submittedName>
</protein>
<feature type="transmembrane region" description="Helical" evidence="1">
    <location>
        <begin position="36"/>
        <end position="61"/>
    </location>
</feature>
<evidence type="ECO:0000313" key="2">
    <source>
        <dbReference type="EMBL" id="OKL45881.1"/>
    </source>
</evidence>
<keyword evidence="1" id="KW-1133">Transmembrane helix</keyword>
<gene>
    <name evidence="2" type="ORF">BM477_07960</name>
</gene>